<dbReference type="GO" id="GO:0071555">
    <property type="term" value="P:cell wall organization"/>
    <property type="evidence" value="ECO:0007669"/>
    <property type="project" value="UniProtKB-KW"/>
</dbReference>
<evidence type="ECO:0000259" key="13">
    <source>
        <dbReference type="SMART" id="SM00644"/>
    </source>
</evidence>
<sequence>MQLDPASGWCHGIAHCPSPNFNARPGGEVVSLLVIHNISLPPGQFGTGKVQEFFRNCLDPDEHPYFCDIAAMTVSAHFLIERDGSTFQFVSCNDRAWHAGVSRFDGRENCNDFSIGIELEGTDSDPYTDEQYAALADLTRQLLRAYPGITPERIRGHCDIAPVRKTDPGEAFDWARYLAALGHHKESK</sequence>
<comment type="subcellular location">
    <subcellularLocation>
        <location evidence="3">Cytoplasm</location>
    </subcellularLocation>
</comment>
<keyword evidence="7" id="KW-0479">Metal-binding</keyword>
<evidence type="ECO:0000256" key="1">
    <source>
        <dbReference type="ARBA" id="ARBA00001561"/>
    </source>
</evidence>
<evidence type="ECO:0000256" key="12">
    <source>
        <dbReference type="ARBA" id="ARBA00042615"/>
    </source>
</evidence>
<evidence type="ECO:0000256" key="11">
    <source>
        <dbReference type="ARBA" id="ARBA00039257"/>
    </source>
</evidence>
<dbReference type="GO" id="GO:0046872">
    <property type="term" value="F:metal ion binding"/>
    <property type="evidence" value="ECO:0007669"/>
    <property type="project" value="UniProtKB-KW"/>
</dbReference>
<dbReference type="STRING" id="198616.SAMN05216193_1168"/>
<dbReference type="CDD" id="cd06583">
    <property type="entry name" value="PGRP"/>
    <property type="match status" value="1"/>
</dbReference>
<keyword evidence="6" id="KW-0963">Cytoplasm</keyword>
<dbReference type="SUPFAM" id="SSF55846">
    <property type="entry name" value="N-acetylmuramoyl-L-alanine amidase-like"/>
    <property type="match status" value="1"/>
</dbReference>
<evidence type="ECO:0000256" key="8">
    <source>
        <dbReference type="ARBA" id="ARBA00022801"/>
    </source>
</evidence>
<dbReference type="InterPro" id="IPR036505">
    <property type="entry name" value="Amidase/PGRP_sf"/>
</dbReference>
<evidence type="ECO:0000256" key="3">
    <source>
        <dbReference type="ARBA" id="ARBA00004496"/>
    </source>
</evidence>
<dbReference type="PANTHER" id="PTHR30417:SF4">
    <property type="entry name" value="1,6-ANHYDRO-N-ACETYLMURAMYL-L-ALANINE AMIDASE AMPD"/>
    <property type="match status" value="1"/>
</dbReference>
<keyword evidence="9" id="KW-0862">Zinc</keyword>
<dbReference type="NCBIfam" id="NF008758">
    <property type="entry name" value="PRK11789.1"/>
    <property type="match status" value="1"/>
</dbReference>
<feature type="domain" description="N-acetylmuramoyl-L-alanine amidase" evidence="13">
    <location>
        <begin position="18"/>
        <end position="169"/>
    </location>
</feature>
<proteinExistence type="inferred from homology"/>
<gene>
    <name evidence="14" type="ORF">SAMN05216193_1168</name>
</gene>
<evidence type="ECO:0000256" key="5">
    <source>
        <dbReference type="ARBA" id="ARBA00011901"/>
    </source>
</evidence>
<dbReference type="InterPro" id="IPR051206">
    <property type="entry name" value="NAMLAA_amidase_2"/>
</dbReference>
<keyword evidence="15" id="KW-1185">Reference proteome</keyword>
<protein>
    <recommendedName>
        <fullName evidence="11">1,6-anhydro-N-acetylmuramyl-L-alanine amidase AmpD</fullName>
        <ecNumber evidence="5">3.5.1.28</ecNumber>
    </recommendedName>
    <alternativeName>
        <fullName evidence="12">N-acetylmuramoyl-L-alanine amidase</fullName>
    </alternativeName>
</protein>
<dbReference type="Gene3D" id="3.40.80.10">
    <property type="entry name" value="Peptidoglycan recognition protein-like"/>
    <property type="match status" value="1"/>
</dbReference>
<reference evidence="15" key="1">
    <citation type="submission" date="2016-10" db="EMBL/GenBank/DDBJ databases">
        <authorList>
            <person name="Varghese N."/>
            <person name="Submissions S."/>
        </authorList>
    </citation>
    <scope>NUCLEOTIDE SEQUENCE [LARGE SCALE GENOMIC DNA]</scope>
    <source>
        <strain evidence="15">JCM 21621</strain>
    </source>
</reference>
<dbReference type="PANTHER" id="PTHR30417">
    <property type="entry name" value="N-ACETYLMURAMOYL-L-ALANINE AMIDASE AMID"/>
    <property type="match status" value="1"/>
</dbReference>
<evidence type="ECO:0000256" key="4">
    <source>
        <dbReference type="ARBA" id="ARBA00007553"/>
    </source>
</evidence>
<comment type="catalytic activity">
    <reaction evidence="1">
        <text>Hydrolyzes the link between N-acetylmuramoyl residues and L-amino acid residues in certain cell-wall glycopeptides.</text>
        <dbReference type="EC" id="3.5.1.28"/>
    </reaction>
</comment>
<dbReference type="GO" id="GO:0008745">
    <property type="term" value="F:N-acetylmuramoyl-L-alanine amidase activity"/>
    <property type="evidence" value="ECO:0007669"/>
    <property type="project" value="UniProtKB-EC"/>
</dbReference>
<dbReference type="EMBL" id="FNIJ01000016">
    <property type="protein sequence ID" value="SDO79924.1"/>
    <property type="molecule type" value="Genomic_DNA"/>
</dbReference>
<comment type="similarity">
    <text evidence="4">Belongs to the N-acetylmuramoyl-L-alanine amidase 2 family.</text>
</comment>
<evidence type="ECO:0000313" key="14">
    <source>
        <dbReference type="EMBL" id="SDO79924.1"/>
    </source>
</evidence>
<dbReference type="OrthoDB" id="9794842at2"/>
<dbReference type="Pfam" id="PF01510">
    <property type="entry name" value="Amidase_2"/>
    <property type="match status" value="1"/>
</dbReference>
<evidence type="ECO:0000256" key="2">
    <source>
        <dbReference type="ARBA" id="ARBA00001947"/>
    </source>
</evidence>
<accession>A0A1H0MHU3</accession>
<dbReference type="SMART" id="SM00644">
    <property type="entry name" value="Ami_2"/>
    <property type="match status" value="1"/>
</dbReference>
<keyword evidence="8" id="KW-0378">Hydrolase</keyword>
<dbReference type="EC" id="3.5.1.28" evidence="5"/>
<dbReference type="GO" id="GO:0005737">
    <property type="term" value="C:cytoplasm"/>
    <property type="evidence" value="ECO:0007669"/>
    <property type="project" value="UniProtKB-SubCell"/>
</dbReference>
<name>A0A1H0MHU3_9PSED</name>
<evidence type="ECO:0000256" key="7">
    <source>
        <dbReference type="ARBA" id="ARBA00022723"/>
    </source>
</evidence>
<dbReference type="GO" id="GO:0009253">
    <property type="term" value="P:peptidoglycan catabolic process"/>
    <property type="evidence" value="ECO:0007669"/>
    <property type="project" value="InterPro"/>
</dbReference>
<dbReference type="InterPro" id="IPR002502">
    <property type="entry name" value="Amidase_domain"/>
</dbReference>
<dbReference type="AlphaFoldDB" id="A0A1H0MHU3"/>
<dbReference type="FunFam" id="3.40.80.10:FF:000002">
    <property type="entry name" value="1,6-anhydro-N-acetylmuramyl-L-alanine amidase"/>
    <property type="match status" value="1"/>
</dbReference>
<evidence type="ECO:0000313" key="15">
    <source>
        <dbReference type="Proteomes" id="UP000242957"/>
    </source>
</evidence>
<evidence type="ECO:0000256" key="10">
    <source>
        <dbReference type="ARBA" id="ARBA00023316"/>
    </source>
</evidence>
<evidence type="ECO:0000256" key="6">
    <source>
        <dbReference type="ARBA" id="ARBA00022490"/>
    </source>
</evidence>
<dbReference type="RefSeq" id="WP_084313628.1">
    <property type="nucleotide sequence ID" value="NZ_FNIJ01000016.1"/>
</dbReference>
<dbReference type="Proteomes" id="UP000242957">
    <property type="component" value="Unassembled WGS sequence"/>
</dbReference>
<comment type="cofactor">
    <cofactor evidence="2">
        <name>Zn(2+)</name>
        <dbReference type="ChEBI" id="CHEBI:29105"/>
    </cofactor>
</comment>
<keyword evidence="10" id="KW-0961">Cell wall biogenesis/degradation</keyword>
<dbReference type="GO" id="GO:0009254">
    <property type="term" value="P:peptidoglycan turnover"/>
    <property type="evidence" value="ECO:0007669"/>
    <property type="project" value="TreeGrafter"/>
</dbReference>
<evidence type="ECO:0000256" key="9">
    <source>
        <dbReference type="ARBA" id="ARBA00022833"/>
    </source>
</evidence>
<organism evidence="14 15">
    <name type="scientific">Pseudomonas jinjuensis</name>
    <dbReference type="NCBI Taxonomy" id="198616"/>
    <lineage>
        <taxon>Bacteria</taxon>
        <taxon>Pseudomonadati</taxon>
        <taxon>Pseudomonadota</taxon>
        <taxon>Gammaproteobacteria</taxon>
        <taxon>Pseudomonadales</taxon>
        <taxon>Pseudomonadaceae</taxon>
        <taxon>Pseudomonas</taxon>
    </lineage>
</organism>